<dbReference type="InterPro" id="IPR003593">
    <property type="entry name" value="AAA+_ATPase"/>
</dbReference>
<keyword evidence="3" id="KW-0547">Nucleotide-binding</keyword>
<dbReference type="EMBL" id="VIVK01000001">
    <property type="protein sequence ID" value="TWD84400.1"/>
    <property type="molecule type" value="Genomic_DNA"/>
</dbReference>
<dbReference type="SMART" id="SM00382">
    <property type="entry name" value="AAA"/>
    <property type="match status" value="1"/>
</dbReference>
<dbReference type="OrthoDB" id="9804819at2"/>
<dbReference type="PANTHER" id="PTHR43335">
    <property type="entry name" value="ABC TRANSPORTER, ATP-BINDING PROTEIN"/>
    <property type="match status" value="1"/>
</dbReference>
<evidence type="ECO:0000256" key="1">
    <source>
        <dbReference type="ARBA" id="ARBA00005417"/>
    </source>
</evidence>
<sequence>MTAGLPIRVSDLTKAFGSVEAVTGVTFTAEAGRVTGFVGPNGAGKSTTMRMLLGLTEPDDGVALFGDTAYRDLASPTGTVGAVLDIAAAHPATSARGHLKTFCDLGGHQRARVDTVIESVELGGYADRQVKGFSTGMRQRLALATALLGDPGVLVLDEPSNGLDPAGIVWLRTFLRDFAAGGGTVLISSHVLTELQYSIDDLVLIDHGRITWSGGLADFTAHGATLEEAFLALTAKEPTR</sequence>
<accession>A0A561BZV8</accession>
<dbReference type="Proteomes" id="UP000318380">
    <property type="component" value="Unassembled WGS sequence"/>
</dbReference>
<evidence type="ECO:0000259" key="5">
    <source>
        <dbReference type="PROSITE" id="PS50893"/>
    </source>
</evidence>
<keyword evidence="4 6" id="KW-0067">ATP-binding</keyword>
<keyword evidence="7" id="KW-1185">Reference proteome</keyword>
<dbReference type="InterPro" id="IPR003439">
    <property type="entry name" value="ABC_transporter-like_ATP-bd"/>
</dbReference>
<dbReference type="GO" id="GO:0005524">
    <property type="term" value="F:ATP binding"/>
    <property type="evidence" value="ECO:0007669"/>
    <property type="project" value="UniProtKB-KW"/>
</dbReference>
<dbReference type="AlphaFoldDB" id="A0A561BZV8"/>
<name>A0A561BZV8_9ACTN</name>
<dbReference type="Gene3D" id="3.40.50.300">
    <property type="entry name" value="P-loop containing nucleotide triphosphate hydrolases"/>
    <property type="match status" value="1"/>
</dbReference>
<evidence type="ECO:0000256" key="3">
    <source>
        <dbReference type="ARBA" id="ARBA00022741"/>
    </source>
</evidence>
<protein>
    <submittedName>
        <fullName evidence="6">ABC-2 type transport system ATP-binding protein</fullName>
    </submittedName>
</protein>
<dbReference type="PANTHER" id="PTHR43335:SF4">
    <property type="entry name" value="ABC TRANSPORTER, ATP-BINDING PROTEIN"/>
    <property type="match status" value="1"/>
</dbReference>
<evidence type="ECO:0000256" key="2">
    <source>
        <dbReference type="ARBA" id="ARBA00022448"/>
    </source>
</evidence>
<dbReference type="InterPro" id="IPR027417">
    <property type="entry name" value="P-loop_NTPase"/>
</dbReference>
<organism evidence="6 7">
    <name type="scientific">Kribbella amoyensis</name>
    <dbReference type="NCBI Taxonomy" id="996641"/>
    <lineage>
        <taxon>Bacteria</taxon>
        <taxon>Bacillati</taxon>
        <taxon>Actinomycetota</taxon>
        <taxon>Actinomycetes</taxon>
        <taxon>Propionibacteriales</taxon>
        <taxon>Kribbellaceae</taxon>
        <taxon>Kribbella</taxon>
    </lineage>
</organism>
<evidence type="ECO:0000313" key="7">
    <source>
        <dbReference type="Proteomes" id="UP000318380"/>
    </source>
</evidence>
<gene>
    <name evidence="6" type="ORF">FB561_5587</name>
</gene>
<dbReference type="PROSITE" id="PS50893">
    <property type="entry name" value="ABC_TRANSPORTER_2"/>
    <property type="match status" value="1"/>
</dbReference>
<evidence type="ECO:0000256" key="4">
    <source>
        <dbReference type="ARBA" id="ARBA00022840"/>
    </source>
</evidence>
<dbReference type="RefSeq" id="WP_145811670.1">
    <property type="nucleotide sequence ID" value="NZ_VIVK01000001.1"/>
</dbReference>
<feature type="domain" description="ABC transporter" evidence="5">
    <location>
        <begin position="7"/>
        <end position="232"/>
    </location>
</feature>
<reference evidence="6 7" key="1">
    <citation type="submission" date="2019-06" db="EMBL/GenBank/DDBJ databases">
        <title>Sequencing the genomes of 1000 actinobacteria strains.</title>
        <authorList>
            <person name="Klenk H.-P."/>
        </authorList>
    </citation>
    <scope>NUCLEOTIDE SEQUENCE [LARGE SCALE GENOMIC DNA]</scope>
    <source>
        <strain evidence="6 7">DSM 24683</strain>
    </source>
</reference>
<keyword evidence="2" id="KW-0813">Transport</keyword>
<comment type="caution">
    <text evidence="6">The sequence shown here is derived from an EMBL/GenBank/DDBJ whole genome shotgun (WGS) entry which is preliminary data.</text>
</comment>
<dbReference type="GO" id="GO:0016887">
    <property type="term" value="F:ATP hydrolysis activity"/>
    <property type="evidence" value="ECO:0007669"/>
    <property type="project" value="InterPro"/>
</dbReference>
<dbReference type="SUPFAM" id="SSF52540">
    <property type="entry name" value="P-loop containing nucleoside triphosphate hydrolases"/>
    <property type="match status" value="1"/>
</dbReference>
<proteinExistence type="inferred from homology"/>
<comment type="similarity">
    <text evidence="1">Belongs to the ABC transporter superfamily.</text>
</comment>
<dbReference type="Pfam" id="PF00005">
    <property type="entry name" value="ABC_tran"/>
    <property type="match status" value="1"/>
</dbReference>
<evidence type="ECO:0000313" key="6">
    <source>
        <dbReference type="EMBL" id="TWD84400.1"/>
    </source>
</evidence>